<organism evidence="1 2">
    <name type="scientific">Eutypa lata (strain UCR-EL1)</name>
    <name type="common">Grapevine dieback disease fungus</name>
    <name type="synonym">Eutypa armeniacae</name>
    <dbReference type="NCBI Taxonomy" id="1287681"/>
    <lineage>
        <taxon>Eukaryota</taxon>
        <taxon>Fungi</taxon>
        <taxon>Dikarya</taxon>
        <taxon>Ascomycota</taxon>
        <taxon>Pezizomycotina</taxon>
        <taxon>Sordariomycetes</taxon>
        <taxon>Xylariomycetidae</taxon>
        <taxon>Xylariales</taxon>
        <taxon>Diatrypaceae</taxon>
        <taxon>Eutypa</taxon>
    </lineage>
</organism>
<evidence type="ECO:0000313" key="1">
    <source>
        <dbReference type="EMBL" id="EMR66487.1"/>
    </source>
</evidence>
<proteinExistence type="predicted"/>
<dbReference type="EMBL" id="KB706645">
    <property type="protein sequence ID" value="EMR66487.1"/>
    <property type="molecule type" value="Genomic_DNA"/>
</dbReference>
<reference evidence="2" key="1">
    <citation type="journal article" date="2013" name="Genome Announc.">
        <title>Draft genome sequence of the grapevine dieback fungus Eutypa lata UCR-EL1.</title>
        <authorList>
            <person name="Blanco-Ulate B."/>
            <person name="Rolshausen P.E."/>
            <person name="Cantu D."/>
        </authorList>
    </citation>
    <scope>NUCLEOTIDE SEQUENCE [LARGE SCALE GENOMIC DNA]</scope>
    <source>
        <strain evidence="2">UCR-EL1</strain>
    </source>
</reference>
<keyword evidence="2" id="KW-1185">Reference proteome</keyword>
<sequence>MDSVLIPNIDDHIDNGQSLALVILQAPGKPAVTRAVTVSPETTPVDLMTLVRQDYFGILGSFLRSFVYKLRLMVPKVSTVLVHINPSPAINGHQASIELQGDDLLLTTAFRKPSALSTVYRQLFFTHIDSALDGARHLPSKAIFVRLEVNEQAVKTARALAFLGLSVGLHFMDVGN</sequence>
<evidence type="ECO:0000313" key="2">
    <source>
        <dbReference type="Proteomes" id="UP000012174"/>
    </source>
</evidence>
<dbReference type="HOGENOM" id="CLU_1525139_0_0_1"/>
<dbReference type="KEGG" id="ela:UCREL1_6522"/>
<dbReference type="Proteomes" id="UP000012174">
    <property type="component" value="Unassembled WGS sequence"/>
</dbReference>
<name>M7SQJ4_EUTLA</name>
<accession>M7SQJ4</accession>
<dbReference type="AlphaFoldDB" id="M7SQJ4"/>
<gene>
    <name evidence="1" type="ORF">UCREL1_6522</name>
</gene>
<protein>
    <submittedName>
        <fullName evidence="1">Uncharacterized protein</fullName>
    </submittedName>
</protein>